<dbReference type="Pfam" id="PF07712">
    <property type="entry name" value="SURNod19"/>
    <property type="match status" value="1"/>
</dbReference>
<feature type="transmembrane region" description="Helical" evidence="1">
    <location>
        <begin position="398"/>
        <end position="418"/>
    </location>
</feature>
<comment type="caution">
    <text evidence="2">The sequence shown here is derived from an EMBL/GenBank/DDBJ whole genome shotgun (WGS) entry which is preliminary data.</text>
</comment>
<keyword evidence="3" id="KW-1185">Reference proteome</keyword>
<keyword evidence="1" id="KW-0472">Membrane</keyword>
<name>A0AAV3QPJ3_LITER</name>
<keyword evidence="1" id="KW-1133">Transmembrane helix</keyword>
<feature type="transmembrane region" description="Helical" evidence="1">
    <location>
        <begin position="7"/>
        <end position="24"/>
    </location>
</feature>
<dbReference type="AlphaFoldDB" id="A0AAV3QPJ3"/>
<accession>A0AAV3QPJ3</accession>
<evidence type="ECO:0000256" key="1">
    <source>
        <dbReference type="SAM" id="Phobius"/>
    </source>
</evidence>
<dbReference type="InterPro" id="IPR011692">
    <property type="entry name" value="Stress_up-reg_Nod19"/>
</dbReference>
<sequence length="433" mass="48136">MYHGLRCWAFGTIIMFTVVVQFVQDGLRNQNGMKSSVFSSPEFAHEPGEVTNKIYLDIDFPRGHIAVKDFYAEVVDEFGKSVPLHETYLHHWTVVRYYRRKGVEVSKLNSNPGSQQSNFIIVRNSGICEGGLVQYFGLGSETRKTETRVPDPYGIVVGNPLDIPPGYEEGWFLNVHAIDTRGAEDRLGCTECRCDLYNVTKDEYGKPLQSDYIGGLKCCDDETRCRVKKGFQGIKRSNFLKYNVTYVDWHKSIVPVQIYIFDVTATWKNLNDSTRLGSGHQCQIEYNVDSCDAGTSGCTDSRSVSVTFPTGGDVIYGVAHQHTGGIGSTLYGQDGRVICSSTSIYGKGDKPGNEAGYVVGMTTCYPRPGTVKINKGEMLTLISNYGNFKRHTGMVEKVVIPNAIWIVPLLLSAVIVSYKLSKSNEGYETILMS</sequence>
<gene>
    <name evidence="2" type="ORF">LIER_20874</name>
</gene>
<protein>
    <recommendedName>
        <fullName evidence="4">Stress up-regulated Nod 19 protein</fullName>
    </recommendedName>
</protein>
<evidence type="ECO:0000313" key="3">
    <source>
        <dbReference type="Proteomes" id="UP001454036"/>
    </source>
</evidence>
<evidence type="ECO:0000313" key="2">
    <source>
        <dbReference type="EMBL" id="GAA0165480.1"/>
    </source>
</evidence>
<dbReference type="PANTHER" id="PTHR33390">
    <property type="entry name" value="STRESS UP-REGULATED NOD 19 PROTEIN"/>
    <property type="match status" value="1"/>
</dbReference>
<proteinExistence type="predicted"/>
<dbReference type="PANTHER" id="PTHR33390:SF1">
    <property type="entry name" value="STRESS UP-REGULATED NOD 19 PROTEIN"/>
    <property type="match status" value="1"/>
</dbReference>
<dbReference type="Proteomes" id="UP001454036">
    <property type="component" value="Unassembled WGS sequence"/>
</dbReference>
<keyword evidence="1" id="KW-0812">Transmembrane</keyword>
<organism evidence="2 3">
    <name type="scientific">Lithospermum erythrorhizon</name>
    <name type="common">Purple gromwell</name>
    <name type="synonym">Lithospermum officinale var. erythrorhizon</name>
    <dbReference type="NCBI Taxonomy" id="34254"/>
    <lineage>
        <taxon>Eukaryota</taxon>
        <taxon>Viridiplantae</taxon>
        <taxon>Streptophyta</taxon>
        <taxon>Embryophyta</taxon>
        <taxon>Tracheophyta</taxon>
        <taxon>Spermatophyta</taxon>
        <taxon>Magnoliopsida</taxon>
        <taxon>eudicotyledons</taxon>
        <taxon>Gunneridae</taxon>
        <taxon>Pentapetalae</taxon>
        <taxon>asterids</taxon>
        <taxon>lamiids</taxon>
        <taxon>Boraginales</taxon>
        <taxon>Boraginaceae</taxon>
        <taxon>Boraginoideae</taxon>
        <taxon>Lithospermeae</taxon>
        <taxon>Lithospermum</taxon>
    </lineage>
</organism>
<reference evidence="2 3" key="1">
    <citation type="submission" date="2024-01" db="EMBL/GenBank/DDBJ databases">
        <title>The complete chloroplast genome sequence of Lithospermum erythrorhizon: insights into the phylogenetic relationship among Boraginaceae species and the maternal lineages of purple gromwells.</title>
        <authorList>
            <person name="Okada T."/>
            <person name="Watanabe K."/>
        </authorList>
    </citation>
    <scope>NUCLEOTIDE SEQUENCE [LARGE SCALE GENOMIC DNA]</scope>
</reference>
<evidence type="ECO:0008006" key="4">
    <source>
        <dbReference type="Google" id="ProtNLM"/>
    </source>
</evidence>
<dbReference type="EMBL" id="BAABME010005393">
    <property type="protein sequence ID" value="GAA0165480.1"/>
    <property type="molecule type" value="Genomic_DNA"/>
</dbReference>